<reference evidence="1 2" key="1">
    <citation type="journal article" date="2019" name="Sci. Rep.">
        <title>Orb-weaving spider Araneus ventricosus genome elucidates the spidroin gene catalogue.</title>
        <authorList>
            <person name="Kono N."/>
            <person name="Nakamura H."/>
            <person name="Ohtoshi R."/>
            <person name="Moran D.A.P."/>
            <person name="Shinohara A."/>
            <person name="Yoshida Y."/>
            <person name="Fujiwara M."/>
            <person name="Mori M."/>
            <person name="Tomita M."/>
            <person name="Arakawa K."/>
        </authorList>
    </citation>
    <scope>NUCLEOTIDE SEQUENCE [LARGE SCALE GENOMIC DNA]</scope>
</reference>
<protein>
    <submittedName>
        <fullName evidence="1">Uncharacterized protein</fullName>
    </submittedName>
</protein>
<name>A0A4Y2GHA3_ARAVE</name>
<comment type="caution">
    <text evidence="1">The sequence shown here is derived from an EMBL/GenBank/DDBJ whole genome shotgun (WGS) entry which is preliminary data.</text>
</comment>
<sequence>MTERFYNRQNTSLPQSSFLGIHRVSTTIRTSQRMPLLDVWKKHEERYATVIADDRGNAARLRSSMRDREQLLFAARVDIDVNDVS</sequence>
<proteinExistence type="predicted"/>
<accession>A0A4Y2GHA3</accession>
<gene>
    <name evidence="1" type="ORF">AVEN_14248_1</name>
</gene>
<organism evidence="1 2">
    <name type="scientific">Araneus ventricosus</name>
    <name type="common">Orbweaver spider</name>
    <name type="synonym">Epeira ventricosa</name>
    <dbReference type="NCBI Taxonomy" id="182803"/>
    <lineage>
        <taxon>Eukaryota</taxon>
        <taxon>Metazoa</taxon>
        <taxon>Ecdysozoa</taxon>
        <taxon>Arthropoda</taxon>
        <taxon>Chelicerata</taxon>
        <taxon>Arachnida</taxon>
        <taxon>Araneae</taxon>
        <taxon>Araneomorphae</taxon>
        <taxon>Entelegynae</taxon>
        <taxon>Araneoidea</taxon>
        <taxon>Araneidae</taxon>
        <taxon>Araneus</taxon>
    </lineage>
</organism>
<evidence type="ECO:0000313" key="2">
    <source>
        <dbReference type="Proteomes" id="UP000499080"/>
    </source>
</evidence>
<dbReference type="EMBL" id="BGPR01001410">
    <property type="protein sequence ID" value="GBM53232.1"/>
    <property type="molecule type" value="Genomic_DNA"/>
</dbReference>
<dbReference type="Proteomes" id="UP000499080">
    <property type="component" value="Unassembled WGS sequence"/>
</dbReference>
<keyword evidence="2" id="KW-1185">Reference proteome</keyword>
<evidence type="ECO:0000313" key="1">
    <source>
        <dbReference type="EMBL" id="GBM53232.1"/>
    </source>
</evidence>
<dbReference type="AlphaFoldDB" id="A0A4Y2GHA3"/>